<evidence type="ECO:0000313" key="2">
    <source>
        <dbReference type="EMBL" id="MBB4097593.1"/>
    </source>
</evidence>
<keyword evidence="1" id="KW-0812">Transmembrane</keyword>
<keyword evidence="1" id="KW-0472">Membrane</keyword>
<dbReference type="EMBL" id="JACIEH010000001">
    <property type="protein sequence ID" value="MBB4097593.1"/>
    <property type="molecule type" value="Genomic_DNA"/>
</dbReference>
<dbReference type="AlphaFoldDB" id="A0A7W6JQA0"/>
<keyword evidence="3" id="KW-1185">Reference proteome</keyword>
<reference evidence="2 3" key="1">
    <citation type="submission" date="2020-08" db="EMBL/GenBank/DDBJ databases">
        <title>Genomic Encyclopedia of Type Strains, Phase IV (KMG-IV): sequencing the most valuable type-strain genomes for metagenomic binning, comparative biology and taxonomic classification.</title>
        <authorList>
            <person name="Goeker M."/>
        </authorList>
    </citation>
    <scope>NUCLEOTIDE SEQUENCE [LARGE SCALE GENOMIC DNA]</scope>
    <source>
        <strain evidence="2 3">DSM 101806</strain>
    </source>
</reference>
<evidence type="ECO:0000313" key="3">
    <source>
        <dbReference type="Proteomes" id="UP000557392"/>
    </source>
</evidence>
<sequence length="75" mass="8358">MKLGRALLVTIGLAVAWAVLTVAIWFATGFGSTAFFARMDHPIHQWFSTFTMVLGWVSLGSYLLVTGLILRKMLR</sequence>
<gene>
    <name evidence="2" type="ORF">GGR46_001126</name>
</gene>
<organism evidence="2 3">
    <name type="scientific">Sphingomonas kyeonggiensis</name>
    <dbReference type="NCBI Taxonomy" id="1268553"/>
    <lineage>
        <taxon>Bacteria</taxon>
        <taxon>Pseudomonadati</taxon>
        <taxon>Pseudomonadota</taxon>
        <taxon>Alphaproteobacteria</taxon>
        <taxon>Sphingomonadales</taxon>
        <taxon>Sphingomonadaceae</taxon>
        <taxon>Sphingomonas</taxon>
    </lineage>
</organism>
<evidence type="ECO:0000256" key="1">
    <source>
        <dbReference type="SAM" id="Phobius"/>
    </source>
</evidence>
<feature type="transmembrane region" description="Helical" evidence="1">
    <location>
        <begin position="7"/>
        <end position="26"/>
    </location>
</feature>
<name>A0A7W6JQA0_9SPHN</name>
<comment type="caution">
    <text evidence="2">The sequence shown here is derived from an EMBL/GenBank/DDBJ whole genome shotgun (WGS) entry which is preliminary data.</text>
</comment>
<proteinExistence type="predicted"/>
<keyword evidence="1" id="KW-1133">Transmembrane helix</keyword>
<protein>
    <submittedName>
        <fullName evidence="2">Uncharacterized protein</fullName>
    </submittedName>
</protein>
<dbReference type="RefSeq" id="WP_183995345.1">
    <property type="nucleotide sequence ID" value="NZ_JACIEH010000001.1"/>
</dbReference>
<accession>A0A7W6JQA0</accession>
<dbReference type="Proteomes" id="UP000557392">
    <property type="component" value="Unassembled WGS sequence"/>
</dbReference>
<feature type="transmembrane region" description="Helical" evidence="1">
    <location>
        <begin position="46"/>
        <end position="70"/>
    </location>
</feature>